<accession>A0A3N0DQA6</accession>
<dbReference type="InterPro" id="IPR050300">
    <property type="entry name" value="GDXG_lipolytic_enzyme"/>
</dbReference>
<dbReference type="InterPro" id="IPR029058">
    <property type="entry name" value="AB_hydrolase_fold"/>
</dbReference>
<keyword evidence="4" id="KW-1185">Reference proteome</keyword>
<dbReference type="AlphaFoldDB" id="A0A3N0DQA6"/>
<dbReference type="SUPFAM" id="SSF53474">
    <property type="entry name" value="alpha/beta-Hydrolases"/>
    <property type="match status" value="1"/>
</dbReference>
<dbReference type="RefSeq" id="WP_123235119.1">
    <property type="nucleotide sequence ID" value="NZ_RJSG01000003.1"/>
</dbReference>
<keyword evidence="1 3" id="KW-0378">Hydrolase</keyword>
<evidence type="ECO:0000313" key="3">
    <source>
        <dbReference type="EMBL" id="RNL77533.1"/>
    </source>
</evidence>
<reference evidence="3 4" key="1">
    <citation type="submission" date="2018-11" db="EMBL/GenBank/DDBJ databases">
        <authorList>
            <person name="Li F."/>
        </authorList>
    </citation>
    <scope>NUCLEOTIDE SEQUENCE [LARGE SCALE GENOMIC DNA]</scope>
    <source>
        <strain evidence="3 4">KIS18-7</strain>
    </source>
</reference>
<sequence length="305" mass="32235">MDVSQFPSLDPELAPIVELIPDTSGAFDDIPAARAMFDEWLPAGPVPGEESVEIRDEVADGVPVRIYRPRGVAGDLPGILYLHGGGFCIGSIDTEHGGAVSLANAVQAVVVNVGYRLAPEHPYPAGLEDCYTALKFLAALEGVDTNRLAVHGQSAGGGLSAATALLARDRGGPALCFQALGIPELDDRLETPSMTAFTNTPMWARPQAIKSWEYYLGGQQADQYAAPARAEDLSGLPPTYLVTCELDPLRDEGLTYAMRLLAAGVPVEVHNYPGAFHGAQLVPGAAVVQRMNDDLVGALKRALHA</sequence>
<dbReference type="EMBL" id="RJSG01000003">
    <property type="protein sequence ID" value="RNL77533.1"/>
    <property type="molecule type" value="Genomic_DNA"/>
</dbReference>
<dbReference type="PANTHER" id="PTHR48081:SF8">
    <property type="entry name" value="ALPHA_BETA HYDROLASE FOLD-3 DOMAIN-CONTAINING PROTEIN-RELATED"/>
    <property type="match status" value="1"/>
</dbReference>
<comment type="caution">
    <text evidence="3">The sequence shown here is derived from an EMBL/GenBank/DDBJ whole genome shotgun (WGS) entry which is preliminary data.</text>
</comment>
<dbReference type="Proteomes" id="UP000277094">
    <property type="component" value="Unassembled WGS sequence"/>
</dbReference>
<dbReference type="GO" id="GO:0016787">
    <property type="term" value="F:hydrolase activity"/>
    <property type="evidence" value="ECO:0007669"/>
    <property type="project" value="UniProtKB-KW"/>
</dbReference>
<dbReference type="InterPro" id="IPR013094">
    <property type="entry name" value="AB_hydrolase_3"/>
</dbReference>
<dbReference type="Gene3D" id="3.40.50.1820">
    <property type="entry name" value="alpha/beta hydrolase"/>
    <property type="match status" value="1"/>
</dbReference>
<feature type="domain" description="Alpha/beta hydrolase fold-3" evidence="2">
    <location>
        <begin position="79"/>
        <end position="279"/>
    </location>
</feature>
<proteinExistence type="predicted"/>
<evidence type="ECO:0000259" key="2">
    <source>
        <dbReference type="Pfam" id="PF07859"/>
    </source>
</evidence>
<evidence type="ECO:0000256" key="1">
    <source>
        <dbReference type="ARBA" id="ARBA00022801"/>
    </source>
</evidence>
<evidence type="ECO:0000313" key="4">
    <source>
        <dbReference type="Proteomes" id="UP000277094"/>
    </source>
</evidence>
<dbReference type="OrthoDB" id="3181909at2"/>
<name>A0A3N0DQA6_9ACTN</name>
<dbReference type="Pfam" id="PF07859">
    <property type="entry name" value="Abhydrolase_3"/>
    <property type="match status" value="1"/>
</dbReference>
<dbReference type="PANTHER" id="PTHR48081">
    <property type="entry name" value="AB HYDROLASE SUPERFAMILY PROTEIN C4A8.06C"/>
    <property type="match status" value="1"/>
</dbReference>
<gene>
    <name evidence="3" type="ORF">EFL95_16055</name>
</gene>
<protein>
    <submittedName>
        <fullName evidence="3">Alpha/beta hydrolase</fullName>
    </submittedName>
</protein>
<organism evidence="3 4">
    <name type="scientific">Nocardioides marmorisolisilvae</name>
    <dbReference type="NCBI Taxonomy" id="1542737"/>
    <lineage>
        <taxon>Bacteria</taxon>
        <taxon>Bacillati</taxon>
        <taxon>Actinomycetota</taxon>
        <taxon>Actinomycetes</taxon>
        <taxon>Propionibacteriales</taxon>
        <taxon>Nocardioidaceae</taxon>
        <taxon>Nocardioides</taxon>
    </lineage>
</organism>